<evidence type="ECO:0000313" key="1">
    <source>
        <dbReference type="EMBL" id="GGQ29098.1"/>
    </source>
</evidence>
<organism evidence="1 2">
    <name type="scientific">Shewanella litoralis</name>
    <dbReference type="NCBI Taxonomy" id="2282700"/>
    <lineage>
        <taxon>Bacteria</taxon>
        <taxon>Pseudomonadati</taxon>
        <taxon>Pseudomonadota</taxon>
        <taxon>Gammaproteobacteria</taxon>
        <taxon>Alteromonadales</taxon>
        <taxon>Shewanellaceae</taxon>
        <taxon>Shewanella</taxon>
    </lineage>
</organism>
<proteinExistence type="predicted"/>
<gene>
    <name evidence="1" type="ORF">GCM10009411_30910</name>
</gene>
<protein>
    <submittedName>
        <fullName evidence="1">Uncharacterized protein</fullName>
    </submittedName>
</protein>
<sequence>MIVESQCLATYDAFFDLTPSYNSQIMRHLTTRYHPETPVDFINNNPSTMLTRLAARAIVLRGNQILMLDTQST</sequence>
<dbReference type="EMBL" id="BMQX01000026">
    <property type="protein sequence ID" value="GGQ29098.1"/>
    <property type="molecule type" value="Genomic_DNA"/>
</dbReference>
<dbReference type="Proteomes" id="UP000619118">
    <property type="component" value="Unassembled WGS sequence"/>
</dbReference>
<name>A0ABQ2RJJ2_9GAMM</name>
<accession>A0ABQ2RJJ2</accession>
<reference evidence="2" key="1">
    <citation type="journal article" date="2019" name="Int. J. Syst. Evol. Microbiol.">
        <title>The Global Catalogue of Microorganisms (GCM) 10K type strain sequencing project: providing services to taxonomists for standard genome sequencing and annotation.</title>
        <authorList>
            <consortium name="The Broad Institute Genomics Platform"/>
            <consortium name="The Broad Institute Genome Sequencing Center for Infectious Disease"/>
            <person name="Wu L."/>
            <person name="Ma J."/>
        </authorList>
    </citation>
    <scope>NUCLEOTIDE SEQUENCE [LARGE SCALE GENOMIC DNA]</scope>
    <source>
        <strain evidence="2">JCM 32306</strain>
    </source>
</reference>
<keyword evidence="2" id="KW-1185">Reference proteome</keyword>
<dbReference type="RefSeq" id="WP_189386247.1">
    <property type="nucleotide sequence ID" value="NZ_BMQX01000026.1"/>
</dbReference>
<comment type="caution">
    <text evidence="1">The sequence shown here is derived from an EMBL/GenBank/DDBJ whole genome shotgun (WGS) entry which is preliminary data.</text>
</comment>
<evidence type="ECO:0000313" key="2">
    <source>
        <dbReference type="Proteomes" id="UP000619118"/>
    </source>
</evidence>